<reference evidence="2 3" key="1">
    <citation type="submission" date="2016-11" db="EMBL/GenBank/DDBJ databases">
        <title>Whole genomes of Flavobacteriaceae.</title>
        <authorList>
            <person name="Stine C."/>
            <person name="Li C."/>
            <person name="Tadesse D."/>
        </authorList>
    </citation>
    <scope>NUCLEOTIDE SEQUENCE [LARGE SCALE GENOMIC DNA]</scope>
    <source>
        <strain evidence="2 3">DSM 15937</strain>
    </source>
</reference>
<sequence length="74" mass="8410">MCFLGLTPSVFTHYQIQKPSADYLVTSAITFLFCYLYLLISGLDDPFDILNGDTNVDLKPIDRFKQRLGADFLV</sequence>
<evidence type="ECO:0000313" key="2">
    <source>
        <dbReference type="EMBL" id="OXA79014.1"/>
    </source>
</evidence>
<keyword evidence="3" id="KW-1185">Reference proteome</keyword>
<dbReference type="EMBL" id="MUGV01000018">
    <property type="protein sequence ID" value="OXA79014.1"/>
    <property type="molecule type" value="Genomic_DNA"/>
</dbReference>
<feature type="transmembrane region" description="Helical" evidence="1">
    <location>
        <begin position="21"/>
        <end position="40"/>
    </location>
</feature>
<organism evidence="2 3">
    <name type="scientific">Flavobacterium frigidimaris</name>
    <dbReference type="NCBI Taxonomy" id="262320"/>
    <lineage>
        <taxon>Bacteria</taxon>
        <taxon>Pseudomonadati</taxon>
        <taxon>Bacteroidota</taxon>
        <taxon>Flavobacteriia</taxon>
        <taxon>Flavobacteriales</taxon>
        <taxon>Flavobacteriaceae</taxon>
        <taxon>Flavobacterium</taxon>
    </lineage>
</organism>
<evidence type="ECO:0000313" key="3">
    <source>
        <dbReference type="Proteomes" id="UP000198382"/>
    </source>
</evidence>
<protein>
    <submittedName>
        <fullName evidence="2">Uncharacterized protein</fullName>
    </submittedName>
</protein>
<name>A0ABX4BQ07_FLAFR</name>
<dbReference type="Proteomes" id="UP000198382">
    <property type="component" value="Unassembled WGS sequence"/>
</dbReference>
<evidence type="ECO:0000256" key="1">
    <source>
        <dbReference type="SAM" id="Phobius"/>
    </source>
</evidence>
<gene>
    <name evidence="2" type="ORF">B0A65_10705</name>
</gene>
<keyword evidence="1" id="KW-1133">Transmembrane helix</keyword>
<proteinExistence type="predicted"/>
<keyword evidence="1" id="KW-0812">Transmembrane</keyword>
<keyword evidence="1" id="KW-0472">Membrane</keyword>
<comment type="caution">
    <text evidence="2">The sequence shown here is derived from an EMBL/GenBank/DDBJ whole genome shotgun (WGS) entry which is preliminary data.</text>
</comment>
<accession>A0ABX4BQ07</accession>